<accession>A0A4Z0M9V0</accession>
<sequence>MAVNINTVRNEATEAVLAAMVAMYDKSDPDAMRGMAEAIAEAAVVAVQNVIDHAELDAMGQGLQ</sequence>
<evidence type="ECO:0000313" key="1">
    <source>
        <dbReference type="EMBL" id="TGD76167.1"/>
    </source>
</evidence>
<dbReference type="AlphaFoldDB" id="A0A4Z0M9V0"/>
<reference evidence="1 2" key="1">
    <citation type="submission" date="2019-04" db="EMBL/GenBank/DDBJ databases">
        <title>Taxonomy of novel Haliea sp. from mangrove soil of West Coast of India.</title>
        <authorList>
            <person name="Verma A."/>
            <person name="Kumar P."/>
            <person name="Krishnamurthi S."/>
        </authorList>
    </citation>
    <scope>NUCLEOTIDE SEQUENCE [LARGE SCALE GENOMIC DNA]</scope>
    <source>
        <strain evidence="1 2">SAOS-164</strain>
    </source>
</reference>
<comment type="caution">
    <text evidence="1">The sequence shown here is derived from an EMBL/GenBank/DDBJ whole genome shotgun (WGS) entry which is preliminary data.</text>
</comment>
<dbReference type="EMBL" id="SRLE01000001">
    <property type="protein sequence ID" value="TGD76167.1"/>
    <property type="molecule type" value="Genomic_DNA"/>
</dbReference>
<keyword evidence="2" id="KW-1185">Reference proteome</keyword>
<organism evidence="1 2">
    <name type="scientific">Mangrovimicrobium sediminis</name>
    <dbReference type="NCBI Taxonomy" id="2562682"/>
    <lineage>
        <taxon>Bacteria</taxon>
        <taxon>Pseudomonadati</taxon>
        <taxon>Pseudomonadota</taxon>
        <taxon>Gammaproteobacteria</taxon>
        <taxon>Cellvibrionales</taxon>
        <taxon>Halieaceae</taxon>
        <taxon>Mangrovimicrobium</taxon>
    </lineage>
</organism>
<dbReference type="Proteomes" id="UP000298050">
    <property type="component" value="Unassembled WGS sequence"/>
</dbReference>
<name>A0A4Z0M9V0_9GAMM</name>
<proteinExistence type="predicted"/>
<gene>
    <name evidence="1" type="ORF">E4634_01060</name>
</gene>
<evidence type="ECO:0000313" key="2">
    <source>
        <dbReference type="Proteomes" id="UP000298050"/>
    </source>
</evidence>
<protein>
    <submittedName>
        <fullName evidence="1">Uncharacterized protein</fullName>
    </submittedName>
</protein>
<dbReference type="RefSeq" id="WP_135440744.1">
    <property type="nucleotide sequence ID" value="NZ_SRLE01000001.1"/>
</dbReference>